<organism evidence="2 3">
    <name type="scientific">Bacteroides fragilis</name>
    <dbReference type="NCBI Taxonomy" id="817"/>
    <lineage>
        <taxon>Bacteria</taxon>
        <taxon>Pseudomonadati</taxon>
        <taxon>Bacteroidota</taxon>
        <taxon>Bacteroidia</taxon>
        <taxon>Bacteroidales</taxon>
        <taxon>Bacteroidaceae</taxon>
        <taxon>Bacteroides</taxon>
    </lineage>
</organism>
<feature type="transmembrane region" description="Helical" evidence="1">
    <location>
        <begin position="12"/>
        <end position="36"/>
    </location>
</feature>
<evidence type="ECO:0000313" key="2">
    <source>
        <dbReference type="EMBL" id="MCZ2688438.1"/>
    </source>
</evidence>
<evidence type="ECO:0008006" key="4">
    <source>
        <dbReference type="Google" id="ProtNLM"/>
    </source>
</evidence>
<protein>
    <recommendedName>
        <fullName evidence="4">Lanthionine synthetase C-like family protein</fullName>
    </recommendedName>
</protein>
<dbReference type="AlphaFoldDB" id="A0A9Q4JEM4"/>
<sequence>MDSQLQQIAQYYMLHGSFLPSLGLFNGKMGLVLFFFHYSRYIQNPLYEEFAGELLDEVFEDVHEDIPIYFADGLCGIGWGIVYLFQQKFVDGNVDDVLKSLDNKLLEYNLLKMNNHSLETGLLGIASYIRIRLVLDIGRESFFDTAFLQALCVACPVNYSIQQIQAEIIRGSDGDNNLSWKKGLKIIWDQSSI</sequence>
<dbReference type="SUPFAM" id="SSF158745">
    <property type="entry name" value="LanC-like"/>
    <property type="match status" value="1"/>
</dbReference>
<keyword evidence="1" id="KW-1133">Transmembrane helix</keyword>
<dbReference type="Gene3D" id="1.50.10.20">
    <property type="match status" value="1"/>
</dbReference>
<comment type="caution">
    <text evidence="2">The sequence shown here is derived from an EMBL/GenBank/DDBJ whole genome shotgun (WGS) entry which is preliminary data.</text>
</comment>
<proteinExistence type="predicted"/>
<keyword evidence="1" id="KW-0472">Membrane</keyword>
<dbReference type="RefSeq" id="WP_032539143.1">
    <property type="nucleotide sequence ID" value="NZ_CP037440.1"/>
</dbReference>
<gene>
    <name evidence="2" type="ORF">O1433_13115</name>
</gene>
<keyword evidence="1" id="KW-0812">Transmembrane</keyword>
<evidence type="ECO:0000313" key="3">
    <source>
        <dbReference type="Proteomes" id="UP001079672"/>
    </source>
</evidence>
<name>A0A9Q4JEM4_BACFG</name>
<evidence type="ECO:0000256" key="1">
    <source>
        <dbReference type="SAM" id="Phobius"/>
    </source>
</evidence>
<dbReference type="Proteomes" id="UP001079672">
    <property type="component" value="Unassembled WGS sequence"/>
</dbReference>
<accession>A0A9Q4JEM4</accession>
<dbReference type="EMBL" id="JAPTZU010000007">
    <property type="protein sequence ID" value="MCZ2688438.1"/>
    <property type="molecule type" value="Genomic_DNA"/>
</dbReference>
<feature type="transmembrane region" description="Helical" evidence="1">
    <location>
        <begin position="66"/>
        <end position="85"/>
    </location>
</feature>
<reference evidence="2" key="1">
    <citation type="submission" date="2022-12" db="EMBL/GenBank/DDBJ databases">
        <title>Development of a Multilocus Sequence Typing Scheme for Bacteroides fragilis Based on Whole Genome Sequencing Data and Clinical Application.</title>
        <authorList>
            <person name="Nielsen F.D."/>
            <person name="Justesen U.S."/>
        </authorList>
    </citation>
    <scope>NUCLEOTIDE SEQUENCE</scope>
    <source>
        <strain evidence="2">BF_AM_ODE_DK_2015_4</strain>
    </source>
</reference>